<evidence type="ECO:0000313" key="3">
    <source>
        <dbReference type="Proteomes" id="UP000886885"/>
    </source>
</evidence>
<keyword evidence="1" id="KW-0175">Coiled coil</keyword>
<dbReference type="EMBL" id="JAAWWB010000012">
    <property type="protein sequence ID" value="KAG6769649.1"/>
    <property type="molecule type" value="Genomic_DNA"/>
</dbReference>
<evidence type="ECO:0008006" key="4">
    <source>
        <dbReference type="Google" id="ProtNLM"/>
    </source>
</evidence>
<evidence type="ECO:0000256" key="1">
    <source>
        <dbReference type="SAM" id="Coils"/>
    </source>
</evidence>
<reference evidence="2" key="1">
    <citation type="journal article" date="2020" name="bioRxiv">
        <title>Hybrid origin of Populus tomentosa Carr. identified through genome sequencing and phylogenomic analysis.</title>
        <authorList>
            <person name="An X."/>
            <person name="Gao K."/>
            <person name="Chen Z."/>
            <person name="Li J."/>
            <person name="Yang X."/>
            <person name="Yang X."/>
            <person name="Zhou J."/>
            <person name="Guo T."/>
            <person name="Zhao T."/>
            <person name="Huang S."/>
            <person name="Miao D."/>
            <person name="Khan W.U."/>
            <person name="Rao P."/>
            <person name="Ye M."/>
            <person name="Lei B."/>
            <person name="Liao W."/>
            <person name="Wang J."/>
            <person name="Ji L."/>
            <person name="Li Y."/>
            <person name="Guo B."/>
            <person name="Mustafa N.S."/>
            <person name="Li S."/>
            <person name="Yun Q."/>
            <person name="Keller S.R."/>
            <person name="Mao J."/>
            <person name="Zhang R."/>
            <person name="Strauss S.H."/>
        </authorList>
    </citation>
    <scope>NUCLEOTIDE SEQUENCE</scope>
    <source>
        <strain evidence="2">GM15</strain>
        <tissue evidence="2">Leaf</tissue>
    </source>
</reference>
<organism evidence="2 3">
    <name type="scientific">Populus tomentosa</name>
    <name type="common">Chinese white poplar</name>
    <dbReference type="NCBI Taxonomy" id="118781"/>
    <lineage>
        <taxon>Eukaryota</taxon>
        <taxon>Viridiplantae</taxon>
        <taxon>Streptophyta</taxon>
        <taxon>Embryophyta</taxon>
        <taxon>Tracheophyta</taxon>
        <taxon>Spermatophyta</taxon>
        <taxon>Magnoliopsida</taxon>
        <taxon>eudicotyledons</taxon>
        <taxon>Gunneridae</taxon>
        <taxon>Pentapetalae</taxon>
        <taxon>rosids</taxon>
        <taxon>fabids</taxon>
        <taxon>Malpighiales</taxon>
        <taxon>Salicaceae</taxon>
        <taxon>Saliceae</taxon>
        <taxon>Populus</taxon>
    </lineage>
</organism>
<accession>A0A8X7ZGX4</accession>
<feature type="coiled-coil region" evidence="1">
    <location>
        <begin position="140"/>
        <end position="167"/>
    </location>
</feature>
<evidence type="ECO:0000313" key="2">
    <source>
        <dbReference type="EMBL" id="KAG6769649.1"/>
    </source>
</evidence>
<dbReference type="OrthoDB" id="768548at2759"/>
<name>A0A8X7ZGX4_POPTO</name>
<comment type="caution">
    <text evidence="2">The sequence shown here is derived from an EMBL/GenBank/DDBJ whole genome shotgun (WGS) entry which is preliminary data.</text>
</comment>
<dbReference type="PANTHER" id="PTHR12668:SF43">
    <property type="entry name" value="TRANSMEMBRANE PROTEIN 14 HOMOLOG"/>
    <property type="match status" value="1"/>
</dbReference>
<protein>
    <recommendedName>
        <fullName evidence="4">Protein FATTY ACID EXPORT 3, chloroplastic</fullName>
    </recommendedName>
</protein>
<dbReference type="GO" id="GO:0009706">
    <property type="term" value="C:chloroplast inner membrane"/>
    <property type="evidence" value="ECO:0007669"/>
    <property type="project" value="TreeGrafter"/>
</dbReference>
<dbReference type="PANTHER" id="PTHR12668">
    <property type="entry name" value="TRANSMEMBRANE PROTEIN 14, 15"/>
    <property type="match status" value="1"/>
</dbReference>
<dbReference type="Proteomes" id="UP000886885">
    <property type="component" value="Chromosome 6D"/>
</dbReference>
<sequence length="374" mass="40523">MSVSMELLSAGCSTLPLKRPPFCSSSSMALLAPSLKFKSLLLKPSGHRLSFESSRAFVPKELGAGFLSGNSLNRPIVVFAASHEDSHSRIEVEKESEDRKLGGEESEEVWKQTLESFKEQALKLQSVSQEAYEIYSKQTMVVLQETSEKLKIQAEKAKSDLSELAKEFGEDSIQLLTVATENSPESVKEVVETLTSSTDNLNDVSKFRDFHLGIPYGLLLSTSGFLSFMLSGSISSLRFGVILGSMLLALSVSSLKSYKRAEPNSLALKGQAAIAAVIFFRDISIILTRVVVLQAVISSILVCKRTSFLTPLATLISRKPASGTGVSSLFLLHPCMVVHMSCSKFGAMAAFYLYKIALDGKQSKGSDLGHGAES</sequence>
<dbReference type="Pfam" id="PF03647">
    <property type="entry name" value="Tmemb_14"/>
    <property type="match status" value="1"/>
</dbReference>
<proteinExistence type="predicted"/>
<dbReference type="InterPro" id="IPR005349">
    <property type="entry name" value="TMEM14"/>
</dbReference>
<gene>
    <name evidence="2" type="ORF">POTOM_025305</name>
</gene>
<dbReference type="AlphaFoldDB" id="A0A8X7ZGX4"/>
<dbReference type="GO" id="GO:0015245">
    <property type="term" value="F:fatty acid transmembrane transporter activity"/>
    <property type="evidence" value="ECO:0007669"/>
    <property type="project" value="TreeGrafter"/>
</dbReference>
<keyword evidence="3" id="KW-1185">Reference proteome</keyword>